<keyword evidence="10" id="KW-1185">Reference proteome</keyword>
<dbReference type="InterPro" id="IPR004103">
    <property type="entry name" value="Lyase_8_C"/>
</dbReference>
<dbReference type="GO" id="GO:0016829">
    <property type="term" value="F:lyase activity"/>
    <property type="evidence" value="ECO:0007669"/>
    <property type="project" value="UniProtKB-KW"/>
</dbReference>
<comment type="similarity">
    <text evidence="1">Belongs to the polysaccharide lyase 8 family.</text>
</comment>
<keyword evidence="2 5" id="KW-0732">Signal</keyword>
<dbReference type="EMBL" id="CP109495">
    <property type="protein sequence ID" value="WUX53255.1"/>
    <property type="molecule type" value="Genomic_DNA"/>
</dbReference>
<evidence type="ECO:0000256" key="2">
    <source>
        <dbReference type="ARBA" id="ARBA00022729"/>
    </source>
</evidence>
<dbReference type="InterPro" id="IPR003159">
    <property type="entry name" value="Lyase_8_central_dom"/>
</dbReference>
<accession>A0ABZ2A7G2</accession>
<dbReference type="Gene3D" id="2.70.98.10">
    <property type="match status" value="1"/>
</dbReference>
<reference evidence="9" key="1">
    <citation type="submission" date="2022-10" db="EMBL/GenBank/DDBJ databases">
        <title>The complete genomes of actinobacterial strains from the NBC collection.</title>
        <authorList>
            <person name="Joergensen T.S."/>
            <person name="Alvarez Arevalo M."/>
            <person name="Sterndorff E.B."/>
            <person name="Faurdal D."/>
            <person name="Vuksanovic O."/>
            <person name="Mourched A.-S."/>
            <person name="Charusanti P."/>
            <person name="Shaw S."/>
            <person name="Blin K."/>
            <person name="Weber T."/>
        </authorList>
    </citation>
    <scope>NUCLEOTIDE SEQUENCE</scope>
    <source>
        <strain evidence="9">NBC_01432</strain>
    </source>
</reference>
<evidence type="ECO:0000259" key="6">
    <source>
        <dbReference type="Pfam" id="PF02278"/>
    </source>
</evidence>
<dbReference type="PANTHER" id="PTHR38481:SF1">
    <property type="entry name" value="HYALURONATE LYASE"/>
    <property type="match status" value="1"/>
</dbReference>
<feature type="region of interest" description="Disordered" evidence="4">
    <location>
        <begin position="29"/>
        <end position="50"/>
    </location>
</feature>
<keyword evidence="3 9" id="KW-0456">Lyase</keyword>
<dbReference type="SUPFAM" id="SSF74650">
    <property type="entry name" value="Galactose mutarotase-like"/>
    <property type="match status" value="1"/>
</dbReference>
<dbReference type="Pfam" id="PF02278">
    <property type="entry name" value="Lyase_8"/>
    <property type="match status" value="1"/>
</dbReference>
<dbReference type="InterPro" id="IPR011071">
    <property type="entry name" value="Lyase_8-like_C"/>
</dbReference>
<dbReference type="InterPro" id="IPR014718">
    <property type="entry name" value="GH-type_carb-bd"/>
</dbReference>
<name>A0ABZ2A7G2_STRNV</name>
<dbReference type="SUPFAM" id="SSF49863">
    <property type="entry name" value="Hyaluronate lyase-like, C-terminal domain"/>
    <property type="match status" value="1"/>
</dbReference>
<protein>
    <submittedName>
        <fullName evidence="9">Polysaccharide lyase beta-sandwich domain-containing protein</fullName>
    </submittedName>
</protein>
<dbReference type="PANTHER" id="PTHR38481">
    <property type="entry name" value="HYALURONATE LYASE"/>
    <property type="match status" value="1"/>
</dbReference>
<dbReference type="InterPro" id="IPR008929">
    <property type="entry name" value="Chondroitin_lyas"/>
</dbReference>
<evidence type="ECO:0000256" key="4">
    <source>
        <dbReference type="SAM" id="MobiDB-lite"/>
    </source>
</evidence>
<dbReference type="RefSeq" id="WP_329076859.1">
    <property type="nucleotide sequence ID" value="NZ_CP109389.1"/>
</dbReference>
<dbReference type="Gene3D" id="2.60.220.10">
    <property type="entry name" value="Polysaccharide lyase family 8-like, C-terminal"/>
    <property type="match status" value="1"/>
</dbReference>
<feature type="domain" description="Polysaccharide lyase 8 N-terminal alpha-helical" evidence="8">
    <location>
        <begin position="76"/>
        <end position="380"/>
    </location>
</feature>
<dbReference type="Pfam" id="PF02884">
    <property type="entry name" value="Lyase_8_C"/>
    <property type="match status" value="1"/>
</dbReference>
<dbReference type="Proteomes" id="UP001432209">
    <property type="component" value="Chromosome"/>
</dbReference>
<dbReference type="InterPro" id="IPR006311">
    <property type="entry name" value="TAT_signal"/>
</dbReference>
<evidence type="ECO:0000256" key="5">
    <source>
        <dbReference type="SAM" id="SignalP"/>
    </source>
</evidence>
<feature type="domain" description="Polysaccharide lyase family 8 central" evidence="6">
    <location>
        <begin position="436"/>
        <end position="752"/>
    </location>
</feature>
<dbReference type="InterPro" id="IPR011013">
    <property type="entry name" value="Gal_mutarotase_sf_dom"/>
</dbReference>
<gene>
    <name evidence="9" type="ORF">OG442_17845</name>
</gene>
<dbReference type="PROSITE" id="PS51318">
    <property type="entry name" value="TAT"/>
    <property type="match status" value="1"/>
</dbReference>
<dbReference type="Gene3D" id="1.50.10.100">
    <property type="entry name" value="Chondroitin AC/alginate lyase"/>
    <property type="match status" value="1"/>
</dbReference>
<dbReference type="SUPFAM" id="SSF48230">
    <property type="entry name" value="Chondroitin AC/alginate lyase"/>
    <property type="match status" value="1"/>
</dbReference>
<dbReference type="InterPro" id="IPR038970">
    <property type="entry name" value="Lyase_8"/>
</dbReference>
<evidence type="ECO:0000313" key="10">
    <source>
        <dbReference type="Proteomes" id="UP001432209"/>
    </source>
</evidence>
<feature type="chain" id="PRO_5045702797" evidence="5">
    <location>
        <begin position="29"/>
        <end position="884"/>
    </location>
</feature>
<feature type="domain" description="Polysaccharide lyase family 8 C-terminal" evidence="7">
    <location>
        <begin position="772"/>
        <end position="838"/>
    </location>
</feature>
<evidence type="ECO:0000259" key="8">
    <source>
        <dbReference type="Pfam" id="PF08124"/>
    </source>
</evidence>
<feature type="signal peptide" evidence="5">
    <location>
        <begin position="1"/>
        <end position="28"/>
    </location>
</feature>
<evidence type="ECO:0000256" key="3">
    <source>
        <dbReference type="ARBA" id="ARBA00023239"/>
    </source>
</evidence>
<dbReference type="Pfam" id="PF08124">
    <property type="entry name" value="Lyase_8_N"/>
    <property type="match status" value="1"/>
</dbReference>
<sequence>MPLSRRTLLTTLPASALLAVAAPLRARAATRPTTTGVADPGANPGADPGANHAALLANTVAIFAGTAESNARPETAAKLASLTSTARTRLAALDGAGPGELFKGLPLGTSDANLNTSYQYLYEIALATRAPGPAPSDLRDNVDVRRRVIDALARLHDTYYGDQSKGYYGNWFNWEIGISASVSKTLVLLEEELAAYRPGLTAAYLASMDAYLRNGKDGDVDLDSRFHTGANLADITTNRILQGAVTGDDARVVKAVADQLTVYATVDPYNPRHGVTDGFYADGSFIQHDSVAYTGSYGKVLLTRAVQTVKILEGTDYIDTATADLVAVVRGWVADGFAPLVFEGWMMEIVKGRGVSRTATGYTDVAVVVEAVVDLSGHTTGPDATALKGYVKFVRQTSKAALDPVVFVSPVSVARYADILADTSVPAADLGDAASHTAFNAMDKTVHRRPGYAFALARSSNRISKYEYMSGENLMPWFQGDGAHHLYLAGQDQTLAFGVDYYTTVSPYRLPGVTAPVETRRTIPELYGTAWYDNPERGFTSSSESQNTYVYFPRGTNTLSGGARLGTYGAVGLVLGDDAAYAAKQAGELPDDFVAYRNAVATKSWFMFDDEIVVLAAGVGDPAGRAVTTTLDSRIAAASDTVTVTGRLRDGSDWPGGDGGSGTAPGPVDWLRYADAGQGVSVGYVFLDGARDGDGGGGPRPTVALDTVTRSRRVVRTSNPDTPVTKRVFSLSVDQPAGARRLSTAHALVPNATERQLAAYEKYGRYGRGPLTVVANTTRVQAVEHRGLSILTANTFTPGTHHAGRLTIDGAASVLVRTSRDGTLSLAVSDPTTERGTVSLTLRGRWLRAVATDDGVRVRRVLGGTRIDVDTHQAHGRSLTARLR</sequence>
<evidence type="ECO:0000313" key="9">
    <source>
        <dbReference type="EMBL" id="WUX53255.1"/>
    </source>
</evidence>
<evidence type="ECO:0000256" key="1">
    <source>
        <dbReference type="ARBA" id="ARBA00006699"/>
    </source>
</evidence>
<dbReference type="InterPro" id="IPR012970">
    <property type="entry name" value="Lyase_8_alpha_N"/>
</dbReference>
<evidence type="ECO:0000259" key="7">
    <source>
        <dbReference type="Pfam" id="PF02884"/>
    </source>
</evidence>
<proteinExistence type="inferred from homology"/>
<organism evidence="9 10">
    <name type="scientific">Streptomyces niveus</name>
    <name type="common">Streptomyces spheroides</name>
    <dbReference type="NCBI Taxonomy" id="193462"/>
    <lineage>
        <taxon>Bacteria</taxon>
        <taxon>Bacillati</taxon>
        <taxon>Actinomycetota</taxon>
        <taxon>Actinomycetes</taxon>
        <taxon>Kitasatosporales</taxon>
        <taxon>Streptomycetaceae</taxon>
        <taxon>Streptomyces</taxon>
    </lineage>
</organism>